<dbReference type="InterPro" id="IPR029044">
    <property type="entry name" value="Nucleotide-diphossugar_trans"/>
</dbReference>
<gene>
    <name evidence="1" type="ORF">E2R59_05895</name>
</gene>
<evidence type="ECO:0000313" key="1">
    <source>
        <dbReference type="EMBL" id="TDL44601.1"/>
    </source>
</evidence>
<dbReference type="RefSeq" id="WP_133409682.1">
    <property type="nucleotide sequence ID" value="NZ_SMZT01000002.1"/>
</dbReference>
<sequence length="304" mass="33980">MRSRSGGRRRHPLRWVLSRELVLDWLRSFRTSRSALYFRVRNRFSDAPVRGDAPVVVSLTSYGSRIRAVHLAVESMAHGTVRPQRLILWLREADVVADPPAPLARLVRRGLELRCTDDWGPHQKYYPYVRSRARHELPLVIADDDVLYGPTWLEELLAVHARHPHDVVAHRTHRIRLGGGRILPYATWSPGAPAGASVRTFATGTSGVLYPPHLLDALRELGTAFTACAPMADDVWLHAVALRHGTGVRPVGDGRTAYRPIPRTLFRGLSTRNVLRGGNDMQIAATYSASDVEELERARVAEGP</sequence>
<dbReference type="EMBL" id="SMZT01000002">
    <property type="protein sequence ID" value="TDL44601.1"/>
    <property type="molecule type" value="Genomic_DNA"/>
</dbReference>
<comment type="caution">
    <text evidence="1">The sequence shown here is derived from an EMBL/GenBank/DDBJ whole genome shotgun (WGS) entry which is preliminary data.</text>
</comment>
<evidence type="ECO:0000313" key="2">
    <source>
        <dbReference type="Proteomes" id="UP000295163"/>
    </source>
</evidence>
<proteinExistence type="predicted"/>
<reference evidence="1 2" key="1">
    <citation type="submission" date="2019-03" db="EMBL/GenBank/DDBJ databases">
        <title>Genome Sequencing and Assembly of Various Microbes Isolated from Partially Reclaimed Soil and Acid Mine Drainage (AMD) Site.</title>
        <authorList>
            <person name="Steinbock B."/>
            <person name="Bechtold R."/>
            <person name="Sevigny J.L."/>
            <person name="Thomas D."/>
            <person name="Cuthill L.R."/>
            <person name="Aveiro Johannsen E.J."/>
            <person name="Thomas K."/>
            <person name="Ghosh A."/>
        </authorList>
    </citation>
    <scope>NUCLEOTIDE SEQUENCE [LARGE SCALE GENOMIC DNA]</scope>
    <source>
        <strain evidence="1 2">S-A3</strain>
    </source>
</reference>
<organism evidence="1 2">
    <name type="scientific">Kocuria rosea</name>
    <name type="common">Deinococcus erythromyxa</name>
    <name type="synonym">Micrococcus rubens</name>
    <dbReference type="NCBI Taxonomy" id="1275"/>
    <lineage>
        <taxon>Bacteria</taxon>
        <taxon>Bacillati</taxon>
        <taxon>Actinomycetota</taxon>
        <taxon>Actinomycetes</taxon>
        <taxon>Micrococcales</taxon>
        <taxon>Micrococcaceae</taxon>
        <taxon>Kocuria</taxon>
    </lineage>
</organism>
<dbReference type="Proteomes" id="UP000295163">
    <property type="component" value="Unassembled WGS sequence"/>
</dbReference>
<dbReference type="GO" id="GO:0016740">
    <property type="term" value="F:transferase activity"/>
    <property type="evidence" value="ECO:0007669"/>
    <property type="project" value="UniProtKB-KW"/>
</dbReference>
<keyword evidence="1" id="KW-0808">Transferase</keyword>
<name>A0A4R5YH73_KOCRO</name>
<accession>A0A4R5YH73</accession>
<dbReference type="AlphaFoldDB" id="A0A4R5YH73"/>
<protein>
    <submittedName>
        <fullName evidence="1">Glycosyltransferase</fullName>
    </submittedName>
</protein>
<dbReference type="SUPFAM" id="SSF53448">
    <property type="entry name" value="Nucleotide-diphospho-sugar transferases"/>
    <property type="match status" value="1"/>
</dbReference>
<dbReference type="GeneID" id="64346938"/>